<dbReference type="PANTHER" id="PTHR10773">
    <property type="entry name" value="DNA-DIRECTED RNA POLYMERASES I, II, AND III SUBUNIT RPABC2"/>
    <property type="match status" value="1"/>
</dbReference>
<sequence>MSIAALHRLYVIKCKEENKPHVLYKIYYNIFMEDFNISFWQPKKDQCEDCTAYLNADDKSVLKEKYDLHLQEKCLARSEKERDKQNINEDYVVCVYDLQAVMPCPRGEVSSFYYISKLNLFNLTITKLGKNSSDCFVWHEGEGGRGLNEIGSCVLMYLNRLNDEAAGDFDVVFYSDNCCGQQKNKYMLATYQYAMKIYPKLRSIIHKFLIKGHTQNEGDAAHSLIQRNISMALKSSPISVPDQYITLITTARKKGTPFAVHELAHDSFLDLKCLGVGNFVTSEDGQKVKWSEIKISPQRT</sequence>
<organism evidence="2 3">
    <name type="scientific">Pieris brassicae</name>
    <name type="common">White butterfly</name>
    <name type="synonym">Large white butterfly</name>
    <dbReference type="NCBI Taxonomy" id="7116"/>
    <lineage>
        <taxon>Eukaryota</taxon>
        <taxon>Metazoa</taxon>
        <taxon>Ecdysozoa</taxon>
        <taxon>Arthropoda</taxon>
        <taxon>Hexapoda</taxon>
        <taxon>Insecta</taxon>
        <taxon>Pterygota</taxon>
        <taxon>Neoptera</taxon>
        <taxon>Endopterygota</taxon>
        <taxon>Lepidoptera</taxon>
        <taxon>Glossata</taxon>
        <taxon>Ditrysia</taxon>
        <taxon>Papilionoidea</taxon>
        <taxon>Pieridae</taxon>
        <taxon>Pierinae</taxon>
        <taxon>Pieris</taxon>
    </lineage>
</organism>
<keyword evidence="3" id="KW-1185">Reference proteome</keyword>
<evidence type="ECO:0000313" key="3">
    <source>
        <dbReference type="Proteomes" id="UP001152562"/>
    </source>
</evidence>
<dbReference type="Pfam" id="PF25273">
    <property type="entry name" value="DUF7869"/>
    <property type="match status" value="1"/>
</dbReference>
<dbReference type="Proteomes" id="UP001152562">
    <property type="component" value="Unassembled WGS sequence"/>
</dbReference>
<name>A0A9P0TRI6_PIEBR</name>
<protein>
    <recommendedName>
        <fullName evidence="1">DUF7869 domain-containing protein</fullName>
    </recommendedName>
</protein>
<proteinExistence type="predicted"/>
<feature type="domain" description="DUF7869" evidence="1">
    <location>
        <begin position="152"/>
        <end position="230"/>
    </location>
</feature>
<gene>
    <name evidence="2" type="ORF">PIBRA_LOCUS9851</name>
</gene>
<dbReference type="InterPro" id="IPR057191">
    <property type="entry name" value="DUF7869"/>
</dbReference>
<evidence type="ECO:0000259" key="1">
    <source>
        <dbReference type="Pfam" id="PF25273"/>
    </source>
</evidence>
<dbReference type="PANTHER" id="PTHR10773:SF19">
    <property type="match status" value="1"/>
</dbReference>
<dbReference type="AlphaFoldDB" id="A0A9P0TRI6"/>
<comment type="caution">
    <text evidence="2">The sequence shown here is derived from an EMBL/GenBank/DDBJ whole genome shotgun (WGS) entry which is preliminary data.</text>
</comment>
<accession>A0A9P0TRI6</accession>
<dbReference type="EMBL" id="CALOZG010000032">
    <property type="protein sequence ID" value="CAH4033578.1"/>
    <property type="molecule type" value="Genomic_DNA"/>
</dbReference>
<reference evidence="2" key="1">
    <citation type="submission" date="2022-05" db="EMBL/GenBank/DDBJ databases">
        <authorList>
            <person name="Okamura Y."/>
        </authorList>
    </citation>
    <scope>NUCLEOTIDE SEQUENCE</scope>
</reference>
<evidence type="ECO:0000313" key="2">
    <source>
        <dbReference type="EMBL" id="CAH4033578.1"/>
    </source>
</evidence>